<dbReference type="Proteomes" id="UP000887540">
    <property type="component" value="Unplaced"/>
</dbReference>
<dbReference type="AlphaFoldDB" id="A0A914DH20"/>
<name>A0A914DH20_9BILA</name>
<organism evidence="1 2">
    <name type="scientific">Acrobeloides nanus</name>
    <dbReference type="NCBI Taxonomy" id="290746"/>
    <lineage>
        <taxon>Eukaryota</taxon>
        <taxon>Metazoa</taxon>
        <taxon>Ecdysozoa</taxon>
        <taxon>Nematoda</taxon>
        <taxon>Chromadorea</taxon>
        <taxon>Rhabditida</taxon>
        <taxon>Tylenchina</taxon>
        <taxon>Cephalobomorpha</taxon>
        <taxon>Cephaloboidea</taxon>
        <taxon>Cephalobidae</taxon>
        <taxon>Acrobeloides</taxon>
    </lineage>
</organism>
<accession>A0A914DH20</accession>
<reference evidence="2" key="1">
    <citation type="submission" date="2022-11" db="UniProtKB">
        <authorList>
            <consortium name="WormBaseParasite"/>
        </authorList>
    </citation>
    <scope>IDENTIFICATION</scope>
</reference>
<keyword evidence="1" id="KW-1185">Reference proteome</keyword>
<sequence length="86" mass="9712">MNSPLCLNGTSDFSCNKIVVIGINQTNADLFDLGNWIFLTSFDDYTLKTVDKFECGNGYCDESMCTGQENGCYNYLACIDEQCIYW</sequence>
<evidence type="ECO:0000313" key="1">
    <source>
        <dbReference type="Proteomes" id="UP000887540"/>
    </source>
</evidence>
<proteinExistence type="predicted"/>
<protein>
    <submittedName>
        <fullName evidence="2">Uncharacterized protein</fullName>
    </submittedName>
</protein>
<evidence type="ECO:0000313" key="2">
    <source>
        <dbReference type="WBParaSite" id="ACRNAN_scaffold24495.g27828.t1"/>
    </source>
</evidence>
<dbReference type="WBParaSite" id="ACRNAN_scaffold24495.g27828.t1">
    <property type="protein sequence ID" value="ACRNAN_scaffold24495.g27828.t1"/>
    <property type="gene ID" value="ACRNAN_scaffold24495.g27828"/>
</dbReference>